<proteinExistence type="predicted"/>
<sequence>MKGGVKVAVKMEDLPPWAQAQAQRKMAEQSRKKEPAPPAWAESKEKYHNVRTDRTSEAGGRVNFDSKKEARRYDELMAMLRAGQIRDLKLQPQFTIQEAYTTPEGQRVRAIRYQADFSYKRPTEPDCTGEVHWLRVVEDVKSRATKTRVYEIKKKLMREKLGIEIQEV</sequence>
<evidence type="ECO:0000313" key="2">
    <source>
        <dbReference type="EMBL" id="DAD80134.1"/>
    </source>
</evidence>
<keyword evidence="2" id="KW-0378">Hydrolase</keyword>
<organism evidence="2">
    <name type="scientific">Podoviridae sp. ct7Kl21</name>
    <dbReference type="NCBI Taxonomy" id="2826541"/>
    <lineage>
        <taxon>Viruses</taxon>
        <taxon>Duplodnaviria</taxon>
        <taxon>Heunggongvirae</taxon>
        <taxon>Uroviricota</taxon>
        <taxon>Caudoviricetes</taxon>
    </lineage>
</organism>
<dbReference type="Pfam" id="PF06356">
    <property type="entry name" value="DUF1064"/>
    <property type="match status" value="1"/>
</dbReference>
<dbReference type="EMBL" id="BK014880">
    <property type="protein sequence ID" value="DAD80134.1"/>
    <property type="molecule type" value="Genomic_DNA"/>
</dbReference>
<protein>
    <submittedName>
        <fullName evidence="2">Endonuclease</fullName>
    </submittedName>
</protein>
<feature type="compositionally biased region" description="Basic and acidic residues" evidence="1">
    <location>
        <begin position="42"/>
        <end position="56"/>
    </location>
</feature>
<keyword evidence="2" id="KW-0255">Endonuclease</keyword>
<evidence type="ECO:0000256" key="1">
    <source>
        <dbReference type="SAM" id="MobiDB-lite"/>
    </source>
</evidence>
<name>A0A8S5MD11_9CAUD</name>
<accession>A0A8S5MD11</accession>
<reference evidence="2" key="1">
    <citation type="journal article" date="2021" name="Proc. Natl. Acad. Sci. U.S.A.">
        <title>A Catalog of Tens of Thousands of Viruses from Human Metagenomes Reveals Hidden Associations with Chronic Diseases.</title>
        <authorList>
            <person name="Tisza M.J."/>
            <person name="Buck C.B."/>
        </authorList>
    </citation>
    <scope>NUCLEOTIDE SEQUENCE</scope>
    <source>
        <strain evidence="2">Ct7Kl21</strain>
    </source>
</reference>
<feature type="region of interest" description="Disordered" evidence="1">
    <location>
        <begin position="1"/>
        <end position="63"/>
    </location>
</feature>
<dbReference type="InterPro" id="IPR009414">
    <property type="entry name" value="DUF1064"/>
</dbReference>
<dbReference type="GO" id="GO:0004519">
    <property type="term" value="F:endonuclease activity"/>
    <property type="evidence" value="ECO:0007669"/>
    <property type="project" value="UniProtKB-KW"/>
</dbReference>
<keyword evidence="2" id="KW-0540">Nuclease</keyword>
<feature type="compositionally biased region" description="Basic and acidic residues" evidence="1">
    <location>
        <begin position="25"/>
        <end position="35"/>
    </location>
</feature>